<accession>A0A3A3GJX6</accession>
<dbReference type="OrthoDB" id="1067148at2"/>
<organism evidence="1 2">
    <name type="scientific">Paenibacillus thiaminolyticus</name>
    <name type="common">Bacillus thiaminolyticus</name>
    <dbReference type="NCBI Taxonomy" id="49283"/>
    <lineage>
        <taxon>Bacteria</taxon>
        <taxon>Bacillati</taxon>
        <taxon>Bacillota</taxon>
        <taxon>Bacilli</taxon>
        <taxon>Bacillales</taxon>
        <taxon>Paenibacillaceae</taxon>
        <taxon>Paenibacillus</taxon>
    </lineage>
</organism>
<dbReference type="RefSeq" id="WP_119794060.1">
    <property type="nucleotide sequence ID" value="NZ_QYZD01000010.1"/>
</dbReference>
<protein>
    <submittedName>
        <fullName evidence="1">Uncharacterized protein</fullName>
    </submittedName>
</protein>
<evidence type="ECO:0000313" key="2">
    <source>
        <dbReference type="Proteomes" id="UP000266177"/>
    </source>
</evidence>
<gene>
    <name evidence="1" type="ORF">DQX05_13060</name>
</gene>
<evidence type="ECO:0000313" key="1">
    <source>
        <dbReference type="EMBL" id="RJG23571.1"/>
    </source>
</evidence>
<dbReference type="InterPro" id="IPR056298">
    <property type="entry name" value="AlkZ-rel"/>
</dbReference>
<comment type="caution">
    <text evidence="1">The sequence shown here is derived from an EMBL/GenBank/DDBJ whole genome shotgun (WGS) entry which is preliminary data.</text>
</comment>
<dbReference type="Proteomes" id="UP000266177">
    <property type="component" value="Unassembled WGS sequence"/>
</dbReference>
<dbReference type="EMBL" id="QYZD01000010">
    <property type="protein sequence ID" value="RJG23571.1"/>
    <property type="molecule type" value="Genomic_DNA"/>
</dbReference>
<name>A0A3A3GJX6_PANTH</name>
<dbReference type="AlphaFoldDB" id="A0A3A3GJX6"/>
<dbReference type="Pfam" id="PF24741">
    <property type="entry name" value="AlkZ-rel"/>
    <property type="match status" value="1"/>
</dbReference>
<proteinExistence type="predicted"/>
<reference evidence="1 2" key="1">
    <citation type="submission" date="2018-09" db="EMBL/GenBank/DDBJ databases">
        <title>Paenibacillus SK2017-BO5.</title>
        <authorList>
            <person name="Piskunova J.V."/>
            <person name="Dubiley S.A."/>
            <person name="Severinov K.V."/>
        </authorList>
    </citation>
    <scope>NUCLEOTIDE SEQUENCE [LARGE SCALE GENOMIC DNA]</scope>
    <source>
        <strain evidence="1 2">BO5</strain>
    </source>
</reference>
<sequence length="225" mass="24615">MKQPMIDTYEEAIEVVRAYGILPLAPLIPDYPSLSGITLPDRWHSDTELDPWRWRVRFPGDGVAAYGKFLKKKAILVASDLIPSVKALLGSSCSIAERYGDGLLSKAAKEVYGRIEEEQGIETRALRAAAGMKAKESKKEFDQALAELQSGLDIVISGVRAPRSEAGEVNGWNSTCFETLEHWMEGAGIPLVPMTADEAASRLQARLQQNSSPQAMASFAKLFGF</sequence>